<reference evidence="1 2" key="1">
    <citation type="submission" date="2019-02" db="EMBL/GenBank/DDBJ databases">
        <title>Planctomycetal bacteria perform biofilm scaping via a novel small molecule.</title>
        <authorList>
            <person name="Jeske O."/>
            <person name="Boedeker C."/>
            <person name="Wiegand S."/>
            <person name="Breitling P."/>
            <person name="Kallscheuer N."/>
            <person name="Jogler M."/>
            <person name="Rohde M."/>
            <person name="Petersen J."/>
            <person name="Medema M.H."/>
            <person name="Surup F."/>
            <person name="Jogler C."/>
        </authorList>
    </citation>
    <scope>NUCLEOTIDE SEQUENCE [LARGE SCALE GENOMIC DNA]</scope>
    <source>
        <strain evidence="1 2">Mal15</strain>
    </source>
</reference>
<gene>
    <name evidence="1" type="ORF">Mal15_24750</name>
</gene>
<dbReference type="KEGG" id="smam:Mal15_24750"/>
<evidence type="ECO:0000313" key="2">
    <source>
        <dbReference type="Proteomes" id="UP000321353"/>
    </source>
</evidence>
<evidence type="ECO:0000313" key="1">
    <source>
        <dbReference type="EMBL" id="QEF98423.1"/>
    </source>
</evidence>
<organism evidence="1 2">
    <name type="scientific">Stieleria maiorica</name>
    <dbReference type="NCBI Taxonomy" id="2795974"/>
    <lineage>
        <taxon>Bacteria</taxon>
        <taxon>Pseudomonadati</taxon>
        <taxon>Planctomycetota</taxon>
        <taxon>Planctomycetia</taxon>
        <taxon>Pirellulales</taxon>
        <taxon>Pirellulaceae</taxon>
        <taxon>Stieleria</taxon>
    </lineage>
</organism>
<protein>
    <submittedName>
        <fullName evidence="1">Uncharacterized protein</fullName>
    </submittedName>
</protein>
<dbReference type="Proteomes" id="UP000321353">
    <property type="component" value="Chromosome"/>
</dbReference>
<dbReference type="EMBL" id="CP036264">
    <property type="protein sequence ID" value="QEF98423.1"/>
    <property type="molecule type" value="Genomic_DNA"/>
</dbReference>
<accession>A0A5B9MCD1</accession>
<proteinExistence type="predicted"/>
<dbReference type="AlphaFoldDB" id="A0A5B9MCD1"/>
<keyword evidence="2" id="KW-1185">Reference proteome</keyword>
<name>A0A5B9MCD1_9BACT</name>
<sequence>MKINASETRQVDWSFFLKELDEMIPHDRAKANAW</sequence>